<dbReference type="InterPro" id="IPR012337">
    <property type="entry name" value="RNaseH-like_sf"/>
</dbReference>
<evidence type="ECO:0000313" key="1">
    <source>
        <dbReference type="EMBL" id="APV34811.1"/>
    </source>
</evidence>
<dbReference type="EMBL" id="CP016896">
    <property type="protein sequence ID" value="APV34811.1"/>
    <property type="molecule type" value="Genomic_DNA"/>
</dbReference>
<sequence length="227" mass="25243">MNAVILDTETNTLNGLPIEIAYVPFDLKGGSASIYADQAFEQRYSCGQPVSFAAMAVHHILESDLVDMPSCKTFQLSDQIEYICGHNIKYDIDAITRSGVDISNIKPICTLALARIVWPAAEAHNISALTYMLMEGNDIARKKLREAHSAKADVMLTGFILKSIIRELDIQDLESLYLASEDAKIPKLMPVGKYKGQSIKKLPSDYVSWFLRQSDVDPYLRIALEAV</sequence>
<dbReference type="STRING" id="487316.BEN76_01760"/>
<dbReference type="GO" id="GO:0003676">
    <property type="term" value="F:nucleic acid binding"/>
    <property type="evidence" value="ECO:0007669"/>
    <property type="project" value="InterPro"/>
</dbReference>
<dbReference type="SUPFAM" id="SSF53098">
    <property type="entry name" value="Ribonuclease H-like"/>
    <property type="match status" value="1"/>
</dbReference>
<organism evidence="1 2">
    <name type="scientific">Acinetobacter soli</name>
    <dbReference type="NCBI Taxonomy" id="487316"/>
    <lineage>
        <taxon>Bacteria</taxon>
        <taxon>Pseudomonadati</taxon>
        <taxon>Pseudomonadota</taxon>
        <taxon>Gammaproteobacteria</taxon>
        <taxon>Moraxellales</taxon>
        <taxon>Moraxellaceae</taxon>
        <taxon>Acinetobacter</taxon>
    </lineage>
</organism>
<dbReference type="AlphaFoldDB" id="A0A1P8EF33"/>
<gene>
    <name evidence="1" type="ORF">BEN76_01760</name>
</gene>
<dbReference type="InterPro" id="IPR024530">
    <property type="entry name" value="QSregVF_b"/>
</dbReference>
<proteinExistence type="predicted"/>
<dbReference type="KEGG" id="asol:BEN76_01760"/>
<protein>
    <submittedName>
        <fullName evidence="1">DNA polymerase III subunit epsilon</fullName>
    </submittedName>
</protein>
<dbReference type="Gene3D" id="3.30.420.10">
    <property type="entry name" value="Ribonuclease H-like superfamily/Ribonuclease H"/>
    <property type="match status" value="1"/>
</dbReference>
<dbReference type="RefSeq" id="WP_076032061.1">
    <property type="nucleotide sequence ID" value="NZ_BKCR01000012.1"/>
</dbReference>
<evidence type="ECO:0000313" key="2">
    <source>
        <dbReference type="Proteomes" id="UP000185674"/>
    </source>
</evidence>
<accession>A0A1P8EF33</accession>
<reference evidence="1 2" key="1">
    <citation type="submission" date="2016-08" db="EMBL/GenBank/DDBJ databases">
        <title>Complete genome sequence of Acinetobacter baylyi strain GFJ2.</title>
        <authorList>
            <person name="Tabata M."/>
            <person name="Kuboki S."/>
            <person name="Gibu N."/>
            <person name="Kinouchi Y."/>
            <person name="Vangnai A."/>
            <person name="Kasai D."/>
            <person name="Fukuda M."/>
        </authorList>
    </citation>
    <scope>NUCLEOTIDE SEQUENCE [LARGE SCALE GENOMIC DNA]</scope>
    <source>
        <strain evidence="1 2">GFJ2</strain>
    </source>
</reference>
<dbReference type="CDD" id="cd06127">
    <property type="entry name" value="DEDDh"/>
    <property type="match status" value="1"/>
</dbReference>
<dbReference type="InterPro" id="IPR036397">
    <property type="entry name" value="RNaseH_sf"/>
</dbReference>
<name>A0A1P8EF33_9GAMM</name>
<dbReference type="Proteomes" id="UP000185674">
    <property type="component" value="Chromosome"/>
</dbReference>
<dbReference type="Pfam" id="PF12843">
    <property type="entry name" value="QSregVF_b"/>
    <property type="match status" value="1"/>
</dbReference>